<evidence type="ECO:0000313" key="2">
    <source>
        <dbReference type="Proteomes" id="UP001265746"/>
    </source>
</evidence>
<name>A0AAD9W6W3_PHOAM</name>
<dbReference type="AlphaFoldDB" id="A0AAD9W6W3"/>
<evidence type="ECO:0000313" key="1">
    <source>
        <dbReference type="EMBL" id="KAK2613200.1"/>
    </source>
</evidence>
<reference evidence="1" key="1">
    <citation type="submission" date="2023-06" db="EMBL/GenBank/DDBJ databases">
        <authorList>
            <person name="Noh H."/>
        </authorList>
    </citation>
    <scope>NUCLEOTIDE SEQUENCE</scope>
    <source>
        <strain evidence="1">DUCC20226</strain>
    </source>
</reference>
<keyword evidence="2" id="KW-1185">Reference proteome</keyword>
<comment type="caution">
    <text evidence="1">The sequence shown here is derived from an EMBL/GenBank/DDBJ whole genome shotgun (WGS) entry which is preliminary data.</text>
</comment>
<protein>
    <submittedName>
        <fullName evidence="1">Uncharacterized protein</fullName>
    </submittedName>
</protein>
<gene>
    <name evidence="1" type="ORF">N8I77_000127</name>
</gene>
<accession>A0AAD9W6W3</accession>
<dbReference type="EMBL" id="JAUJFL010000001">
    <property type="protein sequence ID" value="KAK2613200.1"/>
    <property type="molecule type" value="Genomic_DNA"/>
</dbReference>
<dbReference type="Proteomes" id="UP001265746">
    <property type="component" value="Unassembled WGS sequence"/>
</dbReference>
<proteinExistence type="predicted"/>
<organism evidence="1 2">
    <name type="scientific">Phomopsis amygdali</name>
    <name type="common">Fusicoccum amygdali</name>
    <dbReference type="NCBI Taxonomy" id="1214568"/>
    <lineage>
        <taxon>Eukaryota</taxon>
        <taxon>Fungi</taxon>
        <taxon>Dikarya</taxon>
        <taxon>Ascomycota</taxon>
        <taxon>Pezizomycotina</taxon>
        <taxon>Sordariomycetes</taxon>
        <taxon>Sordariomycetidae</taxon>
        <taxon>Diaporthales</taxon>
        <taxon>Diaporthaceae</taxon>
        <taxon>Diaporthe</taxon>
    </lineage>
</organism>
<sequence>MGSETVHKPFRFLHLPAELRDMVYDHVLFAPSFPTNTIDKRLRNINVDAQIHTNILFANRQVFEEAKETILRAGLVLVVSRGFSPEFLRDTVVLVDQIPVLHRKYESLCFMTHRVVEDLHDPTWECRTDISCVILRDDIGRFCRGVCGYGVPFLNRLRFLTTGIDDNFRHELLLMNPRASLSSGPAQMPKVINSHRRLLEIYRSGLHDCKRLWIWDCPDVDFDRDFIIDMARKTVPSGCLIDTAHNAPT</sequence>